<dbReference type="Proteomes" id="UP001589645">
    <property type="component" value="Unassembled WGS sequence"/>
</dbReference>
<feature type="domain" description="DUF1266" evidence="1">
    <location>
        <begin position="55"/>
        <end position="232"/>
    </location>
</feature>
<protein>
    <submittedName>
        <fullName evidence="2">DUF1266 domain-containing protein</fullName>
    </submittedName>
</protein>
<organism evidence="2 3">
    <name type="scientific">Vibrio olivae</name>
    <dbReference type="NCBI Taxonomy" id="1243002"/>
    <lineage>
        <taxon>Bacteria</taxon>
        <taxon>Pseudomonadati</taxon>
        <taxon>Pseudomonadota</taxon>
        <taxon>Gammaproteobacteria</taxon>
        <taxon>Vibrionales</taxon>
        <taxon>Vibrionaceae</taxon>
        <taxon>Vibrio</taxon>
    </lineage>
</organism>
<dbReference type="EMBL" id="JBHMEP010000002">
    <property type="protein sequence ID" value="MFB9135389.1"/>
    <property type="molecule type" value="Genomic_DNA"/>
</dbReference>
<comment type="caution">
    <text evidence="2">The sequence shown here is derived from an EMBL/GenBank/DDBJ whole genome shotgun (WGS) entry which is preliminary data.</text>
</comment>
<evidence type="ECO:0000313" key="2">
    <source>
        <dbReference type="EMBL" id="MFB9135389.1"/>
    </source>
</evidence>
<evidence type="ECO:0000313" key="3">
    <source>
        <dbReference type="Proteomes" id="UP001589645"/>
    </source>
</evidence>
<keyword evidence="3" id="KW-1185">Reference proteome</keyword>
<dbReference type="InterPro" id="IPR009677">
    <property type="entry name" value="DUF1266"/>
</dbReference>
<reference evidence="2 3" key="1">
    <citation type="submission" date="2024-09" db="EMBL/GenBank/DDBJ databases">
        <authorList>
            <person name="Sun Q."/>
            <person name="Mori K."/>
        </authorList>
    </citation>
    <scope>NUCLEOTIDE SEQUENCE [LARGE SCALE GENOMIC DNA]</scope>
    <source>
        <strain evidence="2 3">CECT 8064</strain>
    </source>
</reference>
<gene>
    <name evidence="2" type="ORF">ACFFUV_10500</name>
</gene>
<sequence length="255" mass="30128">MSDSFSFDLNAPYVRWWLAMTSPQISYGRHSYDYERLGMTRDQGIEASELWRQELVEIWGIEHRFEWLEMIFRLAEARVHGQTWRSEFGRRACLTSSEWQQRVSEVAGVVAQAEMRFLDTTYRQVGVVGFQAWDYCRATFLVRAGYELEVLSQSELAYLLNFIGQRVQAHFHSWEHYIKSFILGRTYWQYSVQDDPEKSISGLLNDGLYQAVSEFFYNLKQDKEALIFAIDWQTPLPSLMMPDSLDRDLETMLEM</sequence>
<name>A0ABV5HMM7_9VIBR</name>
<accession>A0ABV5HMM7</accession>
<proteinExistence type="predicted"/>
<dbReference type="Pfam" id="PF06889">
    <property type="entry name" value="DUF1266"/>
    <property type="match status" value="1"/>
</dbReference>
<evidence type="ECO:0000259" key="1">
    <source>
        <dbReference type="Pfam" id="PF06889"/>
    </source>
</evidence>
<dbReference type="RefSeq" id="WP_390192197.1">
    <property type="nucleotide sequence ID" value="NZ_JBHMEP010000002.1"/>
</dbReference>